<feature type="non-terminal residue" evidence="1">
    <location>
        <position position="40"/>
    </location>
</feature>
<protein>
    <submittedName>
        <fullName evidence="1">ATP synthase subunit g, mitochondrial</fullName>
    </submittedName>
</protein>
<dbReference type="EMBL" id="JH881100">
    <property type="protein sequence ID" value="ELR56563.1"/>
    <property type="molecule type" value="Genomic_DNA"/>
</dbReference>
<reference evidence="1 2" key="1">
    <citation type="journal article" date="2012" name="Nat. Genet.">
        <title>The yak genome and adaptation to life at high altitude.</title>
        <authorList>
            <person name="Qiu Q."/>
            <person name="Zhang G."/>
            <person name="Ma T."/>
            <person name="Qian W."/>
            <person name="Wang J."/>
            <person name="Ye Z."/>
            <person name="Cao C."/>
            <person name="Hu Q."/>
            <person name="Kim J."/>
            <person name="Larkin D.M."/>
            <person name="Auvil L."/>
            <person name="Capitanu B."/>
            <person name="Ma J."/>
            <person name="Lewin H.A."/>
            <person name="Qian X."/>
            <person name="Lang Y."/>
            <person name="Zhou R."/>
            <person name="Wang L."/>
            <person name="Wang K."/>
            <person name="Xia J."/>
            <person name="Liao S."/>
            <person name="Pan S."/>
            <person name="Lu X."/>
            <person name="Hou H."/>
            <person name="Wang Y."/>
            <person name="Zang X."/>
            <person name="Yin Y."/>
            <person name="Ma H."/>
            <person name="Zhang J."/>
            <person name="Wang Z."/>
            <person name="Zhang Y."/>
            <person name="Zhang D."/>
            <person name="Yonezawa T."/>
            <person name="Hasegawa M."/>
            <person name="Zhong Y."/>
            <person name="Liu W."/>
            <person name="Zhang Y."/>
            <person name="Huang Z."/>
            <person name="Zhang S."/>
            <person name="Long R."/>
            <person name="Yang H."/>
            <person name="Wang J."/>
            <person name="Lenstra J.A."/>
            <person name="Cooper D.N."/>
            <person name="Wu Y."/>
            <person name="Wang J."/>
            <person name="Shi P."/>
            <person name="Wang J."/>
            <person name="Liu J."/>
        </authorList>
    </citation>
    <scope>NUCLEOTIDE SEQUENCE [LARGE SCALE GENOMIC DNA]</scope>
    <source>
        <strain evidence="2">yakQH1</strain>
    </source>
</reference>
<name>L8IKA7_9CETA</name>
<evidence type="ECO:0000313" key="1">
    <source>
        <dbReference type="EMBL" id="ELR56563.1"/>
    </source>
</evidence>
<proteinExistence type="predicted"/>
<accession>L8IKA7</accession>
<organism evidence="1 2">
    <name type="scientific">Bos mutus</name>
    <name type="common">wild yak</name>
    <dbReference type="NCBI Taxonomy" id="72004"/>
    <lineage>
        <taxon>Eukaryota</taxon>
        <taxon>Metazoa</taxon>
        <taxon>Chordata</taxon>
        <taxon>Craniata</taxon>
        <taxon>Vertebrata</taxon>
        <taxon>Euteleostomi</taxon>
        <taxon>Mammalia</taxon>
        <taxon>Eutheria</taxon>
        <taxon>Laurasiatheria</taxon>
        <taxon>Artiodactyla</taxon>
        <taxon>Ruminantia</taxon>
        <taxon>Pecora</taxon>
        <taxon>Bovidae</taxon>
        <taxon>Bovinae</taxon>
        <taxon>Bos</taxon>
    </lineage>
</organism>
<feature type="non-terminal residue" evidence="1">
    <location>
        <position position="1"/>
    </location>
</feature>
<evidence type="ECO:0000313" key="2">
    <source>
        <dbReference type="Proteomes" id="UP000011080"/>
    </source>
</evidence>
<gene>
    <name evidence="1" type="ORF">M91_19691</name>
</gene>
<dbReference type="Proteomes" id="UP000011080">
    <property type="component" value="Unassembled WGS sequence"/>
</dbReference>
<sequence length="40" mass="4135">LGMVKAVVTYSKPGLAMLGCYAKVELVPPSPAEISTAIQT</sequence>
<dbReference type="AlphaFoldDB" id="L8IKA7"/>